<name>A0ABP9KJR7_9ACTN</name>
<keyword evidence="2" id="KW-1185">Reference proteome</keyword>
<accession>A0ABP9KJR7</accession>
<dbReference type="Proteomes" id="UP001500124">
    <property type="component" value="Unassembled WGS sequence"/>
</dbReference>
<protein>
    <submittedName>
        <fullName evidence="1">Uncharacterized protein</fullName>
    </submittedName>
</protein>
<dbReference type="EMBL" id="BAABKC010000049">
    <property type="protein sequence ID" value="GAA5060330.1"/>
    <property type="molecule type" value="Genomic_DNA"/>
</dbReference>
<proteinExistence type="predicted"/>
<comment type="caution">
    <text evidence="1">The sequence shown here is derived from an EMBL/GenBank/DDBJ whole genome shotgun (WGS) entry which is preliminary data.</text>
</comment>
<reference evidence="2" key="1">
    <citation type="journal article" date="2019" name="Int. J. Syst. Evol. Microbiol.">
        <title>The Global Catalogue of Microorganisms (GCM) 10K type strain sequencing project: providing services to taxonomists for standard genome sequencing and annotation.</title>
        <authorList>
            <consortium name="The Broad Institute Genomics Platform"/>
            <consortium name="The Broad Institute Genome Sequencing Center for Infectious Disease"/>
            <person name="Wu L."/>
            <person name="Ma J."/>
        </authorList>
    </citation>
    <scope>NUCLEOTIDE SEQUENCE [LARGE SCALE GENOMIC DNA]</scope>
    <source>
        <strain evidence="2">JCM 18410</strain>
    </source>
</reference>
<dbReference type="RefSeq" id="WP_345669327.1">
    <property type="nucleotide sequence ID" value="NZ_BAABKC010000049.1"/>
</dbReference>
<sequence length="97" mass="10280">MRITELVRDAGTPPGLEAARDLRAETRDAGITAAEAVLELAPAFHHAVLGEQDKACAVIDRLHELARTGDYAYYADIAHLASITSPGSGADSVQRPL</sequence>
<gene>
    <name evidence="1" type="ORF">GCM10023336_36990</name>
</gene>
<evidence type="ECO:0000313" key="1">
    <source>
        <dbReference type="EMBL" id="GAA5060330.1"/>
    </source>
</evidence>
<evidence type="ECO:0000313" key="2">
    <source>
        <dbReference type="Proteomes" id="UP001500124"/>
    </source>
</evidence>
<organism evidence="1 2">
    <name type="scientific">Streptomyces similanensis</name>
    <dbReference type="NCBI Taxonomy" id="1274988"/>
    <lineage>
        <taxon>Bacteria</taxon>
        <taxon>Bacillati</taxon>
        <taxon>Actinomycetota</taxon>
        <taxon>Actinomycetes</taxon>
        <taxon>Kitasatosporales</taxon>
        <taxon>Streptomycetaceae</taxon>
        <taxon>Streptomyces</taxon>
    </lineage>
</organism>